<dbReference type="InterPro" id="IPR000731">
    <property type="entry name" value="SSD"/>
</dbReference>
<name>A0ABY7ZGN8_9ACTN</name>
<evidence type="ECO:0000256" key="7">
    <source>
        <dbReference type="SAM" id="MobiDB-lite"/>
    </source>
</evidence>
<feature type="transmembrane region" description="Helical" evidence="8">
    <location>
        <begin position="629"/>
        <end position="652"/>
    </location>
</feature>
<dbReference type="PANTHER" id="PTHR33406:SF11">
    <property type="entry name" value="MEMBRANE PROTEIN SCO6666-RELATED"/>
    <property type="match status" value="1"/>
</dbReference>
<gene>
    <name evidence="10" type="ORF">PVK37_16680</name>
</gene>
<feature type="transmembrane region" description="Helical" evidence="8">
    <location>
        <begin position="189"/>
        <end position="208"/>
    </location>
</feature>
<feature type="transmembrane region" description="Helical" evidence="8">
    <location>
        <begin position="525"/>
        <end position="544"/>
    </location>
</feature>
<organism evidence="10 11">
    <name type="scientific">Micromonospora cathayae</name>
    <dbReference type="NCBI Taxonomy" id="3028804"/>
    <lineage>
        <taxon>Bacteria</taxon>
        <taxon>Bacillati</taxon>
        <taxon>Actinomycetota</taxon>
        <taxon>Actinomycetes</taxon>
        <taxon>Micromonosporales</taxon>
        <taxon>Micromonosporaceae</taxon>
        <taxon>Micromonospora</taxon>
    </lineage>
</organism>
<dbReference type="InterPro" id="IPR004869">
    <property type="entry name" value="MMPL_dom"/>
</dbReference>
<keyword evidence="3" id="KW-1003">Cell membrane</keyword>
<keyword evidence="4 8" id="KW-0812">Transmembrane</keyword>
<dbReference type="InterPro" id="IPR050545">
    <property type="entry name" value="Mycobact_MmpL"/>
</dbReference>
<dbReference type="EMBL" id="CP118615">
    <property type="protein sequence ID" value="WDZ82144.1"/>
    <property type="molecule type" value="Genomic_DNA"/>
</dbReference>
<evidence type="ECO:0000313" key="10">
    <source>
        <dbReference type="EMBL" id="WDZ82144.1"/>
    </source>
</evidence>
<feature type="transmembrane region" description="Helical" evidence="8">
    <location>
        <begin position="313"/>
        <end position="340"/>
    </location>
</feature>
<accession>A0ABY7ZGN8</accession>
<evidence type="ECO:0000256" key="2">
    <source>
        <dbReference type="ARBA" id="ARBA00010157"/>
    </source>
</evidence>
<evidence type="ECO:0000259" key="9">
    <source>
        <dbReference type="PROSITE" id="PS50156"/>
    </source>
</evidence>
<protein>
    <submittedName>
        <fullName evidence="10">MMPL family transporter</fullName>
    </submittedName>
</protein>
<dbReference type="PROSITE" id="PS50156">
    <property type="entry name" value="SSD"/>
    <property type="match status" value="1"/>
</dbReference>
<dbReference type="Gene3D" id="1.20.1640.10">
    <property type="entry name" value="Multidrug efflux transporter AcrB transmembrane domain"/>
    <property type="match status" value="2"/>
</dbReference>
<dbReference type="Pfam" id="PF03176">
    <property type="entry name" value="MMPL"/>
    <property type="match status" value="2"/>
</dbReference>
<feature type="transmembrane region" description="Helical" evidence="8">
    <location>
        <begin position="551"/>
        <end position="572"/>
    </location>
</feature>
<feature type="transmembrane region" description="Helical" evidence="8">
    <location>
        <begin position="243"/>
        <end position="263"/>
    </location>
</feature>
<evidence type="ECO:0000256" key="4">
    <source>
        <dbReference type="ARBA" id="ARBA00022692"/>
    </source>
</evidence>
<dbReference type="RefSeq" id="WP_275028315.1">
    <property type="nucleotide sequence ID" value="NZ_CP118615.1"/>
</dbReference>
<feature type="transmembrane region" description="Helical" evidence="8">
    <location>
        <begin position="215"/>
        <end position="237"/>
    </location>
</feature>
<feature type="transmembrane region" description="Helical" evidence="8">
    <location>
        <begin position="374"/>
        <end position="392"/>
    </location>
</feature>
<evidence type="ECO:0000256" key="6">
    <source>
        <dbReference type="ARBA" id="ARBA00023136"/>
    </source>
</evidence>
<keyword evidence="5 8" id="KW-1133">Transmembrane helix</keyword>
<dbReference type="Proteomes" id="UP001219605">
    <property type="component" value="Chromosome"/>
</dbReference>
<keyword evidence="6 8" id="KW-0472">Membrane</keyword>
<sequence>MTASSAAAPPTRRPSVFERLGGWSYRRRWIAVVLWVLVLAGVTVASQVVGSDYRNDFSLPGTESQQSLDLLEERAPVQSGESLQIVFEREAGLRDPAVQGRVEAMLAEVKELPHVAGVQSPYEGFGISEQGTIGYATVALDGQSADVPADDVRKIIDVAGEAEGEGLRVELGGAPIRAVQEGGGGGAEFAGMIAALVIMVILFGSIVAASLPLVIAIFGVGAAIGLIGLASHVATIADFTAPLMMLVGLGVGIDYALLIFSRYRSELLRGVDRRQAAINAQDTAGRTVFFAGCTVILALMGLVVLGLGSLQGVALAVALTVLVTMLASLTLLPALLAIVGGRIEKGVQKRIAKGKATEGAVWRRWVTWVQKYRWLNALVPLAVLVALAVPVINMNLGFADAGNDPESTHSRQAYDLLAEGFGPGFNGPLIVLSDGSPEDATRAQSAIGATDGVATAVPPNTIGENLSLIIVLPESKPQDQATMDLVDRLRENVLPPVAQETGATYLIGGSTAATVDFSEAVAAKMPIFVLVVVGLSILLLILVFRSLLIPLFASVLNVLSVGVALGIMTLVFQDGRLGVEPGPIEAYVPVMIFAVAFGLSMDYQVFLLSRMHEEWERTKDPTLAIREGIATTGKVVTAAGAIMVVVFAAFMLSPTRMLAQFGLGLAVAILADALLIGCLILPALMQIFGRKAWWLPRFLARALPRVALEHSGADRPADGPADRDTDRPTDGPTDRSTDRPADGPADRPADREAAQARRT</sequence>
<feature type="transmembrane region" description="Helical" evidence="8">
    <location>
        <begin position="284"/>
        <end position="307"/>
    </location>
</feature>
<keyword evidence="11" id="KW-1185">Reference proteome</keyword>
<comment type="similarity">
    <text evidence="2">Belongs to the resistance-nodulation-cell division (RND) (TC 2.A.6) family. MmpL subfamily.</text>
</comment>
<evidence type="ECO:0000256" key="5">
    <source>
        <dbReference type="ARBA" id="ARBA00022989"/>
    </source>
</evidence>
<feature type="domain" description="SSD" evidence="9">
    <location>
        <begin position="207"/>
        <end position="338"/>
    </location>
</feature>
<evidence type="ECO:0000256" key="1">
    <source>
        <dbReference type="ARBA" id="ARBA00004651"/>
    </source>
</evidence>
<feature type="region of interest" description="Disordered" evidence="7">
    <location>
        <begin position="710"/>
        <end position="759"/>
    </location>
</feature>
<comment type="subcellular location">
    <subcellularLocation>
        <location evidence="1">Cell membrane</location>
        <topology evidence="1">Multi-pass membrane protein</topology>
    </subcellularLocation>
</comment>
<reference evidence="10 11" key="1">
    <citation type="submission" date="2023-02" db="EMBL/GenBank/DDBJ databases">
        <authorList>
            <person name="Mo P."/>
        </authorList>
    </citation>
    <scope>NUCLEOTIDE SEQUENCE [LARGE SCALE GENOMIC DNA]</scope>
    <source>
        <strain evidence="10 11">HUAS 3</strain>
    </source>
</reference>
<feature type="transmembrane region" description="Helical" evidence="8">
    <location>
        <begin position="29"/>
        <end position="49"/>
    </location>
</feature>
<evidence type="ECO:0000256" key="8">
    <source>
        <dbReference type="SAM" id="Phobius"/>
    </source>
</evidence>
<dbReference type="PANTHER" id="PTHR33406">
    <property type="entry name" value="MEMBRANE PROTEIN MJ1562-RELATED"/>
    <property type="match status" value="1"/>
</dbReference>
<feature type="transmembrane region" description="Helical" evidence="8">
    <location>
        <begin position="584"/>
        <end position="608"/>
    </location>
</feature>
<dbReference type="SUPFAM" id="SSF82866">
    <property type="entry name" value="Multidrug efflux transporter AcrB transmembrane domain"/>
    <property type="match status" value="2"/>
</dbReference>
<feature type="transmembrane region" description="Helical" evidence="8">
    <location>
        <begin position="658"/>
        <end position="681"/>
    </location>
</feature>
<evidence type="ECO:0000256" key="3">
    <source>
        <dbReference type="ARBA" id="ARBA00022475"/>
    </source>
</evidence>
<proteinExistence type="inferred from homology"/>
<evidence type="ECO:0000313" key="11">
    <source>
        <dbReference type="Proteomes" id="UP001219605"/>
    </source>
</evidence>